<proteinExistence type="predicted"/>
<sequence>MLQKAGVIKINDKKKKELKSLKHFICDYYKSFHEHLFPENYQLECSESPDFIVKFDNQKIGIEITETIHESRKASENLQDEICENIKKYLEEEDIKIDIWLFFSDSLASDISKRKQKAKKNQKKPKNKRNEIKDSQFIKNFTEEYIKYIIARRNEEYSSFEEFCESNKNSLICKYLVGEPIVKLYSEKLKIREGVGNYVSINYYKKELPEIINKKIDKLSLYRENLSHYGENVDKI</sequence>
<organism evidence="1 2">
    <name type="scientific">Petrotoga halophila DSM 16923</name>
    <dbReference type="NCBI Taxonomy" id="1122953"/>
    <lineage>
        <taxon>Bacteria</taxon>
        <taxon>Thermotogati</taxon>
        <taxon>Thermotogota</taxon>
        <taxon>Thermotogae</taxon>
        <taxon>Petrotogales</taxon>
        <taxon>Petrotogaceae</taxon>
        <taxon>Petrotoga</taxon>
    </lineage>
</organism>
<dbReference type="AlphaFoldDB" id="A0A2S5E8Q7"/>
<dbReference type="EMBL" id="JALY01000352">
    <property type="protein sequence ID" value="POZ89523.1"/>
    <property type="molecule type" value="Genomic_DNA"/>
</dbReference>
<protein>
    <submittedName>
        <fullName evidence="1">Uncharacterized protein</fullName>
    </submittedName>
</protein>
<feature type="non-terminal residue" evidence="1">
    <location>
        <position position="236"/>
    </location>
</feature>
<keyword evidence="2" id="KW-1185">Reference proteome</keyword>
<reference evidence="1 2" key="1">
    <citation type="submission" date="2014-01" db="EMBL/GenBank/DDBJ databases">
        <title>Comparative genomics of Petrotoga.</title>
        <authorList>
            <person name="Chow K."/>
            <person name="Charchuk R."/>
            <person name="Nesbo C.L."/>
        </authorList>
    </citation>
    <scope>NUCLEOTIDE SEQUENCE [LARGE SCALE GENOMIC DNA]</scope>
    <source>
        <strain evidence="1 2">DSM 16923</strain>
    </source>
</reference>
<accession>A0A2S5E8Q7</accession>
<name>A0A2S5E8Q7_9BACT</name>
<gene>
    <name evidence="1" type="ORF">AA81_13725</name>
</gene>
<evidence type="ECO:0000313" key="2">
    <source>
        <dbReference type="Proteomes" id="UP000236950"/>
    </source>
</evidence>
<dbReference type="Proteomes" id="UP000236950">
    <property type="component" value="Unassembled WGS sequence"/>
</dbReference>
<comment type="caution">
    <text evidence="1">The sequence shown here is derived from an EMBL/GenBank/DDBJ whole genome shotgun (WGS) entry which is preliminary data.</text>
</comment>
<evidence type="ECO:0000313" key="1">
    <source>
        <dbReference type="EMBL" id="POZ89523.1"/>
    </source>
</evidence>